<protein>
    <submittedName>
        <fullName evidence="3">Uncharacterized protein</fullName>
    </submittedName>
</protein>
<proteinExistence type="predicted"/>
<reference evidence="3 4" key="1">
    <citation type="submission" date="2022-11" db="EMBL/GenBank/DDBJ databases">
        <title>Spartinivicinus poritis sp. nov., isolated from scleractinian coral Porites lutea.</title>
        <authorList>
            <person name="Zhang G."/>
            <person name="Cai L."/>
            <person name="Wei Q."/>
        </authorList>
    </citation>
    <scope>NUCLEOTIDE SEQUENCE [LARGE SCALE GENOMIC DNA]</scope>
    <source>
        <strain evidence="3 4">A2-2</strain>
    </source>
</reference>
<sequence>MQNSIWLVALANFALLMMVLVIVLSWQLAKLKKIAKIRTRSSENSQLSFIETCINDAQRSLDRVGEVSLSDILLQQITKRHILAFRKQVLLAEKKSFTDTDDDQSNPSKTEDLVFHAYNELLCQLQQSFKTIVDKQQYSFCDHLTKQVEITTQQERFYGQVNLDEVAIAHLSRQAVLALRKALFSLEAELLRKDFTTSQFYEALFNQYCALFQKVASPEKLLVVGENEYGNNYTKLVVEQYKKELQCCNKRLKQQEQLLALNKAEINNCLHNKGLASDSAKRMERVAEYNELLEVARFQVTQLKKEIKEKDTTIVHLKMKSNRLQQNTDSILKDVLQDDVSMRKMRQDFCDEITKLKQEIGALKTEKQSIEVKLKDKKPLAARSTP</sequence>
<comment type="caution">
    <text evidence="3">The sequence shown here is derived from an EMBL/GenBank/DDBJ whole genome shotgun (WGS) entry which is preliminary data.</text>
</comment>
<keyword evidence="4" id="KW-1185">Reference proteome</keyword>
<accession>A0ABT5U9B0</accession>
<dbReference type="Proteomes" id="UP001528823">
    <property type="component" value="Unassembled WGS sequence"/>
</dbReference>
<keyword evidence="2" id="KW-0812">Transmembrane</keyword>
<evidence type="ECO:0000313" key="3">
    <source>
        <dbReference type="EMBL" id="MDE1462940.1"/>
    </source>
</evidence>
<evidence type="ECO:0000256" key="1">
    <source>
        <dbReference type="SAM" id="Coils"/>
    </source>
</evidence>
<keyword evidence="2" id="KW-0472">Membrane</keyword>
<gene>
    <name evidence="3" type="ORF">ORQ98_13270</name>
</gene>
<evidence type="ECO:0000313" key="4">
    <source>
        <dbReference type="Proteomes" id="UP001528823"/>
    </source>
</evidence>
<evidence type="ECO:0000256" key="2">
    <source>
        <dbReference type="SAM" id="Phobius"/>
    </source>
</evidence>
<keyword evidence="1" id="KW-0175">Coiled coil</keyword>
<dbReference type="EMBL" id="JAPMOU010000015">
    <property type="protein sequence ID" value="MDE1462940.1"/>
    <property type="molecule type" value="Genomic_DNA"/>
</dbReference>
<keyword evidence="2" id="KW-1133">Transmembrane helix</keyword>
<name>A0ABT5U9B0_9GAMM</name>
<dbReference type="RefSeq" id="WP_274689290.1">
    <property type="nucleotide sequence ID" value="NZ_JAPMOU010000015.1"/>
</dbReference>
<feature type="transmembrane region" description="Helical" evidence="2">
    <location>
        <begin position="6"/>
        <end position="29"/>
    </location>
</feature>
<feature type="coiled-coil region" evidence="1">
    <location>
        <begin position="346"/>
        <end position="373"/>
    </location>
</feature>
<organism evidence="3 4">
    <name type="scientific">Spartinivicinus poritis</name>
    <dbReference type="NCBI Taxonomy" id="2994640"/>
    <lineage>
        <taxon>Bacteria</taxon>
        <taxon>Pseudomonadati</taxon>
        <taxon>Pseudomonadota</taxon>
        <taxon>Gammaproteobacteria</taxon>
        <taxon>Oceanospirillales</taxon>
        <taxon>Zooshikellaceae</taxon>
        <taxon>Spartinivicinus</taxon>
    </lineage>
</organism>